<evidence type="ECO:0000313" key="10">
    <source>
        <dbReference type="EMBL" id="KIS66136.1"/>
    </source>
</evidence>
<comment type="subunit">
    <text evidence="7">Part of the mitochondrial small ribosomal subunit.</text>
</comment>
<dbReference type="GO" id="GO:0015935">
    <property type="term" value="C:small ribosomal subunit"/>
    <property type="evidence" value="ECO:0000318"/>
    <property type="project" value="GO_Central"/>
</dbReference>
<dbReference type="KEGG" id="uma:UMAG_11029"/>
<dbReference type="SMART" id="SM01403">
    <property type="entry name" value="Ribosomal_S10"/>
    <property type="match status" value="1"/>
</dbReference>
<proteinExistence type="inferred from homology"/>
<dbReference type="OrthoDB" id="366214at2759"/>
<comment type="similarity">
    <text evidence="1">Belongs to the universal ribosomal protein uS10 family.</text>
</comment>
<dbReference type="Proteomes" id="UP000000561">
    <property type="component" value="Chromosome 20"/>
</dbReference>
<dbReference type="GO" id="GO:0006412">
    <property type="term" value="P:translation"/>
    <property type="evidence" value="ECO:0007669"/>
    <property type="project" value="InterPro"/>
</dbReference>
<dbReference type="GeneID" id="23566965"/>
<dbReference type="VEuPathDB" id="FungiDB:UMAG_11029"/>
<dbReference type="FunFam" id="3.30.70.600:FF:000003">
    <property type="entry name" value="30S ribosomal protein S10"/>
    <property type="match status" value="1"/>
</dbReference>
<dbReference type="SUPFAM" id="SSF54999">
    <property type="entry name" value="Ribosomal protein S10"/>
    <property type="match status" value="1"/>
</dbReference>
<evidence type="ECO:0000256" key="3">
    <source>
        <dbReference type="ARBA" id="ARBA00023274"/>
    </source>
</evidence>
<dbReference type="EMBL" id="CM003159">
    <property type="protein sequence ID" value="KIS66136.1"/>
    <property type="molecule type" value="Genomic_DNA"/>
</dbReference>
<evidence type="ECO:0000256" key="1">
    <source>
        <dbReference type="ARBA" id="ARBA00007102"/>
    </source>
</evidence>
<keyword evidence="11" id="KW-1185">Reference proteome</keyword>
<dbReference type="InterPro" id="IPR036838">
    <property type="entry name" value="Ribosomal_uS10_dom_sf"/>
</dbReference>
<accession>A0A0D1DQ93</accession>
<evidence type="ECO:0000259" key="9">
    <source>
        <dbReference type="SMART" id="SM01403"/>
    </source>
</evidence>
<feature type="domain" description="Small ribosomal subunit protein uS10" evidence="9">
    <location>
        <begin position="112"/>
        <end position="211"/>
    </location>
</feature>
<dbReference type="InParanoid" id="A0A0D1DQ93"/>
<evidence type="ECO:0000256" key="4">
    <source>
        <dbReference type="ARBA" id="ARBA00035261"/>
    </source>
</evidence>
<feature type="compositionally biased region" description="Low complexity" evidence="8">
    <location>
        <begin position="39"/>
        <end position="48"/>
    </location>
</feature>
<reference evidence="10 11" key="1">
    <citation type="journal article" date="2006" name="Nature">
        <title>Insights from the genome of the biotrophic fungal plant pathogen Ustilago maydis.</title>
        <authorList>
            <person name="Kamper J."/>
            <person name="Kahmann R."/>
            <person name="Bolker M."/>
            <person name="Ma L.J."/>
            <person name="Brefort T."/>
            <person name="Saville B.J."/>
            <person name="Banuett F."/>
            <person name="Kronstad J.W."/>
            <person name="Gold S.E."/>
            <person name="Muller O."/>
            <person name="Perlin M.H."/>
            <person name="Wosten H.A."/>
            <person name="de Vries R."/>
            <person name="Ruiz-Herrera J."/>
            <person name="Reynaga-Pena C.G."/>
            <person name="Snetselaar K."/>
            <person name="McCann M."/>
            <person name="Perez-Martin J."/>
            <person name="Feldbrugge M."/>
            <person name="Basse C.W."/>
            <person name="Steinberg G."/>
            <person name="Ibeas J.I."/>
            <person name="Holloman W."/>
            <person name="Guzman P."/>
            <person name="Farman M."/>
            <person name="Stajich J.E."/>
            <person name="Sentandreu R."/>
            <person name="Gonzalez-Prieto J.M."/>
            <person name="Kennell J.C."/>
            <person name="Molina L."/>
            <person name="Schirawski J."/>
            <person name="Mendoza-Mendoza A."/>
            <person name="Greilinger D."/>
            <person name="Munch K."/>
            <person name="Rossel N."/>
            <person name="Scherer M."/>
            <person name="Vranes M."/>
            <person name="Ladendorf O."/>
            <person name="Vincon V."/>
            <person name="Fuchs U."/>
            <person name="Sandrock B."/>
            <person name="Meng S."/>
            <person name="Ho E.C."/>
            <person name="Cahill M.J."/>
            <person name="Boyce K.J."/>
            <person name="Klose J."/>
            <person name="Klosterman S.J."/>
            <person name="Deelstra H.J."/>
            <person name="Ortiz-Castellanos L."/>
            <person name="Li W."/>
            <person name="Sanchez-Alonso P."/>
            <person name="Schreier P.H."/>
            <person name="Hauser-Hahn I."/>
            <person name="Vaupel M."/>
            <person name="Koopmann E."/>
            <person name="Friedrich G."/>
            <person name="Voss H."/>
            <person name="Schluter T."/>
            <person name="Margolis J."/>
            <person name="Platt D."/>
            <person name="Swimmer C."/>
            <person name="Gnirke A."/>
            <person name="Chen F."/>
            <person name="Vysotskaia V."/>
            <person name="Mannhaupt G."/>
            <person name="Guldener U."/>
            <person name="Munsterkotter M."/>
            <person name="Haase D."/>
            <person name="Oesterheld M."/>
            <person name="Mewes H.W."/>
            <person name="Mauceli E.W."/>
            <person name="DeCaprio D."/>
            <person name="Wade C.M."/>
            <person name="Butler J."/>
            <person name="Young S."/>
            <person name="Jaffe D.B."/>
            <person name="Calvo S."/>
            <person name="Nusbaum C."/>
            <person name="Galagan J."/>
            <person name="Birren B.W."/>
        </authorList>
    </citation>
    <scope>NUCLEOTIDE SEQUENCE [LARGE SCALE GENOMIC DNA]</scope>
    <source>
        <strain evidence="11">DSM 14603 / FGSC 9021 / UM521</strain>
    </source>
</reference>
<sequence>MAYRSTGIARQLFNTAAVASCTSKPTAVPVARTFASVPSRSNASTSSSVTLDQLRKPSQPSASIENGSLTATVTAAESDAVSAAPDEEQFVLPNCLLPTEALGRTHGIHVATLHLRSYEDGRDNLELFADFARRAAFAIGIAASGVASLPIRTSLWTVPRSPFVHKKSQENFWRKTHSRAIKLYDANDQVVDRWLHFLRIHALPGVGQKAELFRYHEVGVGGKLMEEAKALQRSSTTVLGGEKKGTDVSPPQGSAAESIKKIADRIVENEIATETPSELK</sequence>
<dbReference type="GO" id="GO:0003735">
    <property type="term" value="F:structural constituent of ribosome"/>
    <property type="evidence" value="ECO:0000318"/>
    <property type="project" value="GO_Central"/>
</dbReference>
<dbReference type="PROSITE" id="PS51257">
    <property type="entry name" value="PROKAR_LIPOPROTEIN"/>
    <property type="match status" value="1"/>
</dbReference>
<dbReference type="PANTHER" id="PTHR11700">
    <property type="entry name" value="30S RIBOSOMAL PROTEIN S10 FAMILY MEMBER"/>
    <property type="match status" value="1"/>
</dbReference>
<evidence type="ECO:0000256" key="5">
    <source>
        <dbReference type="ARBA" id="ARBA00042916"/>
    </source>
</evidence>
<keyword evidence="2" id="KW-0689">Ribosomal protein</keyword>
<dbReference type="RefSeq" id="XP_011392317.1">
    <property type="nucleotide sequence ID" value="XM_011394015.1"/>
</dbReference>
<dbReference type="Gene3D" id="3.30.70.600">
    <property type="entry name" value="Ribosomal protein S10 domain"/>
    <property type="match status" value="1"/>
</dbReference>
<feature type="region of interest" description="Disordered" evidence="8">
    <location>
        <begin position="235"/>
        <end position="257"/>
    </location>
</feature>
<evidence type="ECO:0000313" key="11">
    <source>
        <dbReference type="Proteomes" id="UP000000561"/>
    </source>
</evidence>
<organism evidence="10 11">
    <name type="scientific">Mycosarcoma maydis</name>
    <name type="common">Corn smut fungus</name>
    <name type="synonym">Ustilago maydis</name>
    <dbReference type="NCBI Taxonomy" id="5270"/>
    <lineage>
        <taxon>Eukaryota</taxon>
        <taxon>Fungi</taxon>
        <taxon>Dikarya</taxon>
        <taxon>Basidiomycota</taxon>
        <taxon>Ustilaginomycotina</taxon>
        <taxon>Ustilaginomycetes</taxon>
        <taxon>Ustilaginales</taxon>
        <taxon>Ustilaginaceae</taxon>
        <taxon>Mycosarcoma</taxon>
    </lineage>
</organism>
<feature type="compositionally biased region" description="Polar residues" evidence="8">
    <location>
        <begin position="56"/>
        <end position="68"/>
    </location>
</feature>
<feature type="region of interest" description="Disordered" evidence="8">
    <location>
        <begin position="39"/>
        <end position="68"/>
    </location>
</feature>
<protein>
    <recommendedName>
        <fullName evidence="4">Small ribosomal subunit protein uS10m</fullName>
    </recommendedName>
    <alternativeName>
        <fullName evidence="5">37S ribosomal protein S10, mitochondrial</fullName>
    </alternativeName>
</protein>
<keyword evidence="3" id="KW-0687">Ribonucleoprotein</keyword>
<evidence type="ECO:0000256" key="7">
    <source>
        <dbReference type="ARBA" id="ARBA00065857"/>
    </source>
</evidence>
<dbReference type="InterPro" id="IPR001848">
    <property type="entry name" value="Ribosomal_uS10"/>
</dbReference>
<comment type="function">
    <text evidence="6">Involved in mitochondrial genome encoded proteins translation. Involved in the binding of tRNA to the ribosomes.</text>
</comment>
<evidence type="ECO:0000256" key="2">
    <source>
        <dbReference type="ARBA" id="ARBA00022980"/>
    </source>
</evidence>
<dbReference type="GO" id="GO:0005739">
    <property type="term" value="C:mitochondrion"/>
    <property type="evidence" value="ECO:0000318"/>
    <property type="project" value="GO_Central"/>
</dbReference>
<dbReference type="AlphaFoldDB" id="A0A0D1DQ93"/>
<name>A0A0D1DQ93_MYCMD</name>
<evidence type="ECO:0000256" key="8">
    <source>
        <dbReference type="SAM" id="MobiDB-lite"/>
    </source>
</evidence>
<gene>
    <name evidence="10" type="ORF">UMAG_11029</name>
</gene>
<dbReference type="InterPro" id="IPR027486">
    <property type="entry name" value="Ribosomal_uS10_dom"/>
</dbReference>
<dbReference type="STRING" id="237631.A0A0D1DQ93"/>
<evidence type="ECO:0000256" key="6">
    <source>
        <dbReference type="ARBA" id="ARBA00057689"/>
    </source>
</evidence>
<dbReference type="Pfam" id="PF00338">
    <property type="entry name" value="Ribosomal_S10"/>
    <property type="match status" value="1"/>
</dbReference>